<reference evidence="1" key="1">
    <citation type="journal article" date="2021" name="PeerJ">
        <title>Extensive microbial diversity within the chicken gut microbiome revealed by metagenomics and culture.</title>
        <authorList>
            <person name="Gilroy R."/>
            <person name="Ravi A."/>
            <person name="Getino M."/>
            <person name="Pursley I."/>
            <person name="Horton D.L."/>
            <person name="Alikhan N.F."/>
            <person name="Baker D."/>
            <person name="Gharbi K."/>
            <person name="Hall N."/>
            <person name="Watson M."/>
            <person name="Adriaenssens E.M."/>
            <person name="Foster-Nyarko E."/>
            <person name="Jarju S."/>
            <person name="Secka A."/>
            <person name="Antonio M."/>
            <person name="Oren A."/>
            <person name="Chaudhuri R.R."/>
            <person name="La Ragione R."/>
            <person name="Hildebrand F."/>
            <person name="Pallen M.J."/>
        </authorList>
    </citation>
    <scope>NUCLEOTIDE SEQUENCE</scope>
    <source>
        <strain evidence="1">ChiHjej9B8-13557</strain>
    </source>
</reference>
<accession>A0A9D2MDT3</accession>
<dbReference type="Proteomes" id="UP000824211">
    <property type="component" value="Unassembled WGS sequence"/>
</dbReference>
<name>A0A9D2MDT3_9FIRM</name>
<dbReference type="Pfam" id="PF14253">
    <property type="entry name" value="AbiH"/>
    <property type="match status" value="1"/>
</dbReference>
<gene>
    <name evidence="1" type="ORF">H9771_01545</name>
</gene>
<dbReference type="EMBL" id="DWXX01000030">
    <property type="protein sequence ID" value="HJB58339.1"/>
    <property type="molecule type" value="Genomic_DNA"/>
</dbReference>
<evidence type="ECO:0000313" key="2">
    <source>
        <dbReference type="Proteomes" id="UP000824211"/>
    </source>
</evidence>
<protein>
    <submittedName>
        <fullName evidence="1">Bacteriophage abortive infection AbiH family protein</fullName>
    </submittedName>
</protein>
<dbReference type="InterPro" id="IPR025935">
    <property type="entry name" value="AbiH"/>
</dbReference>
<comment type="caution">
    <text evidence="1">The sequence shown here is derived from an EMBL/GenBank/DDBJ whole genome shotgun (WGS) entry which is preliminary data.</text>
</comment>
<organism evidence="1 2">
    <name type="scientific">Candidatus Faecalibacterium faecipullorum</name>
    <dbReference type="NCBI Taxonomy" id="2838578"/>
    <lineage>
        <taxon>Bacteria</taxon>
        <taxon>Bacillati</taxon>
        <taxon>Bacillota</taxon>
        <taxon>Clostridia</taxon>
        <taxon>Eubacteriales</taxon>
        <taxon>Oscillospiraceae</taxon>
        <taxon>Faecalibacterium</taxon>
    </lineage>
</organism>
<dbReference type="AlphaFoldDB" id="A0A9D2MDT3"/>
<proteinExistence type="predicted"/>
<sequence length="464" mass="53673">MARTRYRKLMLIGNGFDRWQGLPTSYDAFRNYYKEHIGQAMERLGIPLVTVPQPDGSARTVTPVDLVYGNPFEPGELPPDFFWTFETSLDRLDDQMLLFYFGRSRAGRHQLRKTVSQARVLLRRLFSDWVRALDIEPQEGGYRFGDDCFFVSFNYTDTLEKRFGVPKRNIFHIHGEAARPRSMVFGHATHPETAFRELQEQNFIRSAVPGKGLPRLKGLYALEDALYRTDKHVADHIDAMCLAFMEAGVHIEEIEDIYVLGQSFGEPDMEYFDYLNRATRCGADYDALSAAARLDRRALAMLQSAHGEEFLLWMIQLNLQYAIHHRESKLQKKPLCFSTQHEIERLLLRHERPFRGKAAKKAAWAVHQRFLMEQADRTGALLEKTAREHGLEKLPDGCRSVLSLADYLDGGHSSRRKGARWHISYFTPEDRKRIKGVMRKIGQNRFTLYEGIDRCMEACAQKIT</sequence>
<evidence type="ECO:0000313" key="1">
    <source>
        <dbReference type="EMBL" id="HJB58339.1"/>
    </source>
</evidence>
<reference evidence="1" key="2">
    <citation type="submission" date="2021-04" db="EMBL/GenBank/DDBJ databases">
        <authorList>
            <person name="Gilroy R."/>
        </authorList>
    </citation>
    <scope>NUCLEOTIDE SEQUENCE</scope>
    <source>
        <strain evidence="1">ChiHjej9B8-13557</strain>
    </source>
</reference>